<keyword evidence="5 11" id="KW-0808">Transferase</keyword>
<evidence type="ECO:0000256" key="8">
    <source>
        <dbReference type="ARBA" id="ARBA00022840"/>
    </source>
</evidence>
<dbReference type="PANTHER" id="PTHR23117">
    <property type="entry name" value="GUANYLATE KINASE-RELATED"/>
    <property type="match status" value="1"/>
</dbReference>
<dbReference type="HAMAP" id="MF_00328">
    <property type="entry name" value="Guanylate_kinase"/>
    <property type="match status" value="1"/>
</dbReference>
<dbReference type="RefSeq" id="WP_087253790.1">
    <property type="nucleotide sequence ID" value="NZ_CAJFOD010000040.1"/>
</dbReference>
<dbReference type="PROSITE" id="PS00856">
    <property type="entry name" value="GUANYLATE_KINASE_1"/>
    <property type="match status" value="1"/>
</dbReference>
<evidence type="ECO:0000256" key="7">
    <source>
        <dbReference type="ARBA" id="ARBA00022777"/>
    </source>
</evidence>
<evidence type="ECO:0000256" key="2">
    <source>
        <dbReference type="ARBA" id="ARBA00005790"/>
    </source>
</evidence>
<comment type="function">
    <text evidence="1 11">Essential for recycling GMP and indirectly, cGMP.</text>
</comment>
<dbReference type="SMART" id="SM00072">
    <property type="entry name" value="GuKc"/>
    <property type="match status" value="1"/>
</dbReference>
<dbReference type="InterPro" id="IPR017665">
    <property type="entry name" value="Guanylate_kinase"/>
</dbReference>
<keyword evidence="8 11" id="KW-0067">ATP-binding</keyword>
<dbReference type="SUPFAM" id="SSF52540">
    <property type="entry name" value="P-loop containing nucleoside triphosphate hydrolases"/>
    <property type="match status" value="1"/>
</dbReference>
<reference evidence="14" key="1">
    <citation type="submission" date="2017-04" db="EMBL/GenBank/DDBJ databases">
        <title>Function of individual gut microbiota members based on whole genome sequencing of pure cultures obtained from chicken caecum.</title>
        <authorList>
            <person name="Medvecky M."/>
            <person name="Cejkova D."/>
            <person name="Polansky O."/>
            <person name="Karasova D."/>
            <person name="Kubasova T."/>
            <person name="Cizek A."/>
            <person name="Rychlik I."/>
        </authorList>
    </citation>
    <scope>NUCLEOTIDE SEQUENCE [LARGE SCALE GENOMIC DNA]</scope>
    <source>
        <strain evidence="14">An149</strain>
    </source>
</reference>
<dbReference type="GO" id="GO:0005524">
    <property type="term" value="F:ATP binding"/>
    <property type="evidence" value="ECO:0007669"/>
    <property type="project" value="UniProtKB-UniRule"/>
</dbReference>
<evidence type="ECO:0000256" key="10">
    <source>
        <dbReference type="ARBA" id="ARBA00048594"/>
    </source>
</evidence>
<evidence type="ECO:0000256" key="5">
    <source>
        <dbReference type="ARBA" id="ARBA00022679"/>
    </source>
</evidence>
<evidence type="ECO:0000256" key="3">
    <source>
        <dbReference type="ARBA" id="ARBA00012961"/>
    </source>
</evidence>
<dbReference type="InterPro" id="IPR020590">
    <property type="entry name" value="Guanylate_kinase_CS"/>
</dbReference>
<comment type="similarity">
    <text evidence="2 11">Belongs to the guanylate kinase family.</text>
</comment>
<keyword evidence="7 11" id="KW-0418">Kinase</keyword>
<gene>
    <name evidence="11" type="primary">gmk</name>
    <name evidence="13" type="ORF">B5E91_00605</name>
</gene>
<evidence type="ECO:0000256" key="4">
    <source>
        <dbReference type="ARBA" id="ARBA00016296"/>
    </source>
</evidence>
<dbReference type="NCBIfam" id="TIGR03263">
    <property type="entry name" value="guanyl_kin"/>
    <property type="match status" value="1"/>
</dbReference>
<evidence type="ECO:0000256" key="6">
    <source>
        <dbReference type="ARBA" id="ARBA00022741"/>
    </source>
</evidence>
<dbReference type="Proteomes" id="UP000196258">
    <property type="component" value="Unassembled WGS sequence"/>
</dbReference>
<comment type="catalytic activity">
    <reaction evidence="10 11">
        <text>GMP + ATP = GDP + ADP</text>
        <dbReference type="Rhea" id="RHEA:20780"/>
        <dbReference type="ChEBI" id="CHEBI:30616"/>
        <dbReference type="ChEBI" id="CHEBI:58115"/>
        <dbReference type="ChEBI" id="CHEBI:58189"/>
        <dbReference type="ChEBI" id="CHEBI:456216"/>
        <dbReference type="EC" id="2.7.4.8"/>
    </reaction>
</comment>
<dbReference type="GO" id="GO:0005829">
    <property type="term" value="C:cytosol"/>
    <property type="evidence" value="ECO:0007669"/>
    <property type="project" value="TreeGrafter"/>
</dbReference>
<dbReference type="InterPro" id="IPR008145">
    <property type="entry name" value="GK/Ca_channel_bsu"/>
</dbReference>
<dbReference type="FunFam" id="3.30.63.10:FF:000002">
    <property type="entry name" value="Guanylate kinase 1"/>
    <property type="match status" value="1"/>
</dbReference>
<evidence type="ECO:0000256" key="9">
    <source>
        <dbReference type="ARBA" id="ARBA00030128"/>
    </source>
</evidence>
<dbReference type="Pfam" id="PF00625">
    <property type="entry name" value="Guanylate_kin"/>
    <property type="match status" value="1"/>
</dbReference>
<feature type="domain" description="Guanylate kinase-like" evidence="12">
    <location>
        <begin position="4"/>
        <end position="183"/>
    </location>
</feature>
<proteinExistence type="inferred from homology"/>
<dbReference type="GO" id="GO:0004385">
    <property type="term" value="F:GMP kinase activity"/>
    <property type="evidence" value="ECO:0007669"/>
    <property type="project" value="UniProtKB-UniRule"/>
</dbReference>
<keyword evidence="6 11" id="KW-0547">Nucleotide-binding</keyword>
<comment type="caution">
    <text evidence="13">The sequence shown here is derived from an EMBL/GenBank/DDBJ whole genome shotgun (WGS) entry which is preliminary data.</text>
</comment>
<dbReference type="CDD" id="cd00071">
    <property type="entry name" value="GMPK"/>
    <property type="match status" value="1"/>
</dbReference>
<organism evidence="13 14">
    <name type="scientific">Thomasclavelia spiroformis</name>
    <dbReference type="NCBI Taxonomy" id="29348"/>
    <lineage>
        <taxon>Bacteria</taxon>
        <taxon>Bacillati</taxon>
        <taxon>Bacillota</taxon>
        <taxon>Erysipelotrichia</taxon>
        <taxon>Erysipelotrichales</taxon>
        <taxon>Coprobacillaceae</taxon>
        <taxon>Thomasclavelia</taxon>
    </lineage>
</organism>
<feature type="binding site" evidence="11">
    <location>
        <begin position="11"/>
        <end position="18"/>
    </location>
    <ligand>
        <name>ATP</name>
        <dbReference type="ChEBI" id="CHEBI:30616"/>
    </ligand>
</feature>
<dbReference type="AlphaFoldDB" id="A0A1Y4QN22"/>
<evidence type="ECO:0000259" key="12">
    <source>
        <dbReference type="PROSITE" id="PS50052"/>
    </source>
</evidence>
<name>A0A1Y4QN22_9FIRM</name>
<dbReference type="EMBL" id="NFLB01000001">
    <property type="protein sequence ID" value="OUQ06460.1"/>
    <property type="molecule type" value="Genomic_DNA"/>
</dbReference>
<accession>A0A1Y4QN22</accession>
<evidence type="ECO:0000313" key="14">
    <source>
        <dbReference type="Proteomes" id="UP000196258"/>
    </source>
</evidence>
<dbReference type="Gene3D" id="3.30.63.10">
    <property type="entry name" value="Guanylate Kinase phosphate binding domain"/>
    <property type="match status" value="1"/>
</dbReference>
<dbReference type="EC" id="2.7.4.8" evidence="3 11"/>
<protein>
    <recommendedName>
        <fullName evidence="4 11">Guanylate kinase</fullName>
        <ecNumber evidence="3 11">2.7.4.8</ecNumber>
    </recommendedName>
    <alternativeName>
        <fullName evidence="9 11">GMP kinase</fullName>
    </alternativeName>
</protein>
<sequence>MQKGMLIILSGPSGVGKGTVREELFKDDSLNLAYSISMTTRKPRPNERDGIDYFFVEEEEFKNKIEEGKLLEWAQFVGNYYGTPKDYVDQLLNEGKNVVLEIEVQGALQVMKKCPDATTIFIVPPSLEELERRIRGRRTEDEDIVQQRLAKARKEIATKDEYKYVVENDDLIAAKNKIADIIRNHRTNQG</sequence>
<dbReference type="PANTHER" id="PTHR23117:SF13">
    <property type="entry name" value="GUANYLATE KINASE"/>
    <property type="match status" value="1"/>
</dbReference>
<evidence type="ECO:0000313" key="13">
    <source>
        <dbReference type="EMBL" id="OUQ06460.1"/>
    </source>
</evidence>
<dbReference type="InterPro" id="IPR008144">
    <property type="entry name" value="Guanylate_kin-like_dom"/>
</dbReference>
<dbReference type="InterPro" id="IPR027417">
    <property type="entry name" value="P-loop_NTPase"/>
</dbReference>
<comment type="subcellular location">
    <subcellularLocation>
        <location evidence="11">Cytoplasm</location>
    </subcellularLocation>
</comment>
<keyword evidence="11" id="KW-0963">Cytoplasm</keyword>
<dbReference type="PROSITE" id="PS50052">
    <property type="entry name" value="GUANYLATE_KINASE_2"/>
    <property type="match status" value="1"/>
</dbReference>
<dbReference type="Gene3D" id="3.40.50.300">
    <property type="entry name" value="P-loop containing nucleotide triphosphate hydrolases"/>
    <property type="match status" value="1"/>
</dbReference>
<evidence type="ECO:0000256" key="1">
    <source>
        <dbReference type="ARBA" id="ARBA00003531"/>
    </source>
</evidence>
<evidence type="ECO:0000256" key="11">
    <source>
        <dbReference type="HAMAP-Rule" id="MF_00328"/>
    </source>
</evidence>